<dbReference type="Gene3D" id="3.60.10.10">
    <property type="entry name" value="Endonuclease/exonuclease/phosphatase"/>
    <property type="match status" value="1"/>
</dbReference>
<keyword evidence="14" id="KW-1185">Reference proteome</keyword>
<evidence type="ECO:0000313" key="14">
    <source>
        <dbReference type="Proteomes" id="UP000230750"/>
    </source>
</evidence>
<keyword evidence="10" id="KW-0234">DNA repair</keyword>
<dbReference type="GO" id="GO:0003677">
    <property type="term" value="F:DNA binding"/>
    <property type="evidence" value="ECO:0007669"/>
    <property type="project" value="InterPro"/>
</dbReference>
<feature type="binding site" evidence="8">
    <location>
        <position position="106"/>
    </location>
    <ligand>
        <name>Mg(2+)</name>
        <dbReference type="ChEBI" id="CHEBI:18420"/>
        <label>1</label>
    </ligand>
</feature>
<dbReference type="EMBL" id="MRZV01001683">
    <property type="protein sequence ID" value="PIK36392.1"/>
    <property type="molecule type" value="Genomic_DNA"/>
</dbReference>
<dbReference type="GO" id="GO:0046872">
    <property type="term" value="F:metal ion binding"/>
    <property type="evidence" value="ECO:0007669"/>
    <property type="project" value="UniProtKB-KW"/>
</dbReference>
<name>A0A2G8JKV9_STIJA</name>
<dbReference type="STRING" id="307972.A0A2G8JKV9"/>
<protein>
    <recommendedName>
        <fullName evidence="10">DNA-(apurinic or apyrimidinic site) endonuclease</fullName>
        <ecNumber evidence="10">3.1.-.-</ecNumber>
    </recommendedName>
</protein>
<evidence type="ECO:0000256" key="11">
    <source>
        <dbReference type="SAM" id="MobiDB-lite"/>
    </source>
</evidence>
<feature type="site" description="Interaction with DNA substrate" evidence="9">
    <location>
        <position position="345"/>
    </location>
</feature>
<evidence type="ECO:0000256" key="6">
    <source>
        <dbReference type="ARBA" id="ARBA00022842"/>
    </source>
</evidence>
<dbReference type="PROSITE" id="PS00728">
    <property type="entry name" value="AP_NUCLEASE_F1_3"/>
    <property type="match status" value="1"/>
</dbReference>
<sequence length="354" mass="40476">MQVLQKSRQILAYRSLITQTLNLNLKGEFDRQLKAAFNMPNAKRKSTRTKEDNGESKAKKVKTTSEAESAVAEKVADDSATETDFSPTEKKTSDGRSSNLKLSAWNVGGLRAWMKKDCLSYITQEDADIYILQETKIPNDKVPKEAKVEGYYTYWNASTEKAGYAGLALYSKEKPINVTYGIGVEKHDKEGRVIVAEYEKYYVVGAYIPNSGRKLVRLEYRQEWDTDFLTFIKDLDSKKPVIFCGDLNVAHLEIDLKNPKSNKNKTAGFTDQERDGFTKLLDEGFTDTFRHLYPETEEMYSFWTYMGNCRAKNVGWRLDYFVLSNRLLTNLCESTMRTKVMGSDHCPIICELAM</sequence>
<comment type="catalytic activity">
    <reaction evidence="1">
        <text>Exonucleolytic cleavage in the 3'- to 5'-direction to yield nucleoside 5'-phosphates.</text>
        <dbReference type="EC" id="3.1.11.2"/>
    </reaction>
</comment>
<dbReference type="Proteomes" id="UP000230750">
    <property type="component" value="Unassembled WGS sequence"/>
</dbReference>
<feature type="binding site" evidence="8">
    <location>
        <position position="134"/>
    </location>
    <ligand>
        <name>Mg(2+)</name>
        <dbReference type="ChEBI" id="CHEBI:18420"/>
        <label>1</label>
    </ligand>
</feature>
<comment type="cofactor">
    <cofactor evidence="8 10">
        <name>Mg(2+)</name>
        <dbReference type="ChEBI" id="CHEBI:18420"/>
    </cofactor>
    <cofactor evidence="8 10">
        <name>Mn(2+)</name>
        <dbReference type="ChEBI" id="CHEBI:29035"/>
    </cofactor>
    <text evidence="8 10">Probably binds two magnesium or manganese ions per subunit.</text>
</comment>
<accession>A0A2G8JKV9</accession>
<evidence type="ECO:0000256" key="7">
    <source>
        <dbReference type="PIRSR" id="PIRSR604808-1"/>
    </source>
</evidence>
<dbReference type="GO" id="GO:0005634">
    <property type="term" value="C:nucleus"/>
    <property type="evidence" value="ECO:0007669"/>
    <property type="project" value="TreeGrafter"/>
</dbReference>
<dbReference type="GO" id="GO:0006284">
    <property type="term" value="P:base-excision repair"/>
    <property type="evidence" value="ECO:0007669"/>
    <property type="project" value="TreeGrafter"/>
</dbReference>
<dbReference type="SUPFAM" id="SSF56219">
    <property type="entry name" value="DNase I-like"/>
    <property type="match status" value="1"/>
</dbReference>
<dbReference type="GO" id="GO:0016829">
    <property type="term" value="F:lyase activity"/>
    <property type="evidence" value="ECO:0007669"/>
    <property type="project" value="UniProtKB-KW"/>
</dbReference>
<evidence type="ECO:0000256" key="9">
    <source>
        <dbReference type="PIRSR" id="PIRSR604808-3"/>
    </source>
</evidence>
<keyword evidence="10" id="KW-0227">DNA damage</keyword>
<keyword evidence="13" id="KW-0456">Lyase</keyword>
<evidence type="ECO:0000256" key="5">
    <source>
        <dbReference type="ARBA" id="ARBA00022801"/>
    </source>
</evidence>
<feature type="site" description="Transition state stabilizer" evidence="9">
    <location>
        <position position="248"/>
    </location>
</feature>
<dbReference type="GO" id="GO:0008081">
    <property type="term" value="F:phosphoric diester hydrolase activity"/>
    <property type="evidence" value="ECO:0007669"/>
    <property type="project" value="TreeGrafter"/>
</dbReference>
<comment type="cofactor">
    <cofactor evidence="2">
        <name>Mn(2+)</name>
        <dbReference type="ChEBI" id="CHEBI:29035"/>
    </cofactor>
</comment>
<dbReference type="PROSITE" id="PS00727">
    <property type="entry name" value="AP_NUCLEASE_F1_2"/>
    <property type="match status" value="1"/>
</dbReference>
<evidence type="ECO:0000313" key="13">
    <source>
        <dbReference type="EMBL" id="PIK36392.1"/>
    </source>
</evidence>
<comment type="caution">
    <text evidence="13">The sequence shown here is derived from an EMBL/GenBank/DDBJ whole genome shotgun (WGS) entry which is preliminary data.</text>
</comment>
<dbReference type="GO" id="GO:0008311">
    <property type="term" value="F:double-stranded DNA 3'-5' DNA exonuclease activity"/>
    <property type="evidence" value="ECO:0007669"/>
    <property type="project" value="UniProtKB-EC"/>
</dbReference>
<dbReference type="InterPro" id="IPR020848">
    <property type="entry name" value="AP_endonuclease_F1_CS"/>
</dbReference>
<dbReference type="PANTHER" id="PTHR22748:SF6">
    <property type="entry name" value="DNA-(APURINIC OR APYRIMIDINIC SITE) ENDONUCLEASE"/>
    <property type="match status" value="1"/>
</dbReference>
<feature type="active site" evidence="7">
    <location>
        <position position="207"/>
    </location>
</feature>
<dbReference type="EC" id="3.1.-.-" evidence="10"/>
<dbReference type="OrthoDB" id="498125at2759"/>
<feature type="active site" description="Proton donor/acceptor" evidence="7">
    <location>
        <position position="246"/>
    </location>
</feature>
<feature type="site" description="Important for catalytic activity" evidence="9">
    <location>
        <position position="319"/>
    </location>
</feature>
<gene>
    <name evidence="13" type="ORF">BSL78_26777</name>
</gene>
<feature type="binding site" evidence="8">
    <location>
        <position position="248"/>
    </location>
    <ligand>
        <name>Mg(2+)</name>
        <dbReference type="ChEBI" id="CHEBI:18420"/>
        <label>1</label>
    </ligand>
</feature>
<reference evidence="13 14" key="1">
    <citation type="journal article" date="2017" name="PLoS Biol.">
        <title>The sea cucumber genome provides insights into morphological evolution and visceral regeneration.</title>
        <authorList>
            <person name="Zhang X."/>
            <person name="Sun L."/>
            <person name="Yuan J."/>
            <person name="Sun Y."/>
            <person name="Gao Y."/>
            <person name="Zhang L."/>
            <person name="Li S."/>
            <person name="Dai H."/>
            <person name="Hamel J.F."/>
            <person name="Liu C."/>
            <person name="Yu Y."/>
            <person name="Liu S."/>
            <person name="Lin W."/>
            <person name="Guo K."/>
            <person name="Jin S."/>
            <person name="Xu P."/>
            <person name="Storey K.B."/>
            <person name="Huan P."/>
            <person name="Zhang T."/>
            <person name="Zhou Y."/>
            <person name="Zhang J."/>
            <person name="Lin C."/>
            <person name="Li X."/>
            <person name="Xing L."/>
            <person name="Huo D."/>
            <person name="Sun M."/>
            <person name="Wang L."/>
            <person name="Mercier A."/>
            <person name="Li F."/>
            <person name="Yang H."/>
            <person name="Xiang J."/>
        </authorList>
    </citation>
    <scope>NUCLEOTIDE SEQUENCE [LARGE SCALE GENOMIC DNA]</scope>
    <source>
        <strain evidence="13">Shaxun</strain>
        <tissue evidence="13">Muscle</tissue>
    </source>
</reference>
<evidence type="ECO:0000256" key="8">
    <source>
        <dbReference type="PIRSR" id="PIRSR604808-2"/>
    </source>
</evidence>
<feature type="binding site" evidence="8">
    <location>
        <position position="344"/>
    </location>
    <ligand>
        <name>Mg(2+)</name>
        <dbReference type="ChEBI" id="CHEBI:18420"/>
        <label>1</label>
    </ligand>
</feature>
<feature type="compositionally biased region" description="Basic and acidic residues" evidence="11">
    <location>
        <begin position="48"/>
        <end position="58"/>
    </location>
</feature>
<proteinExistence type="inferred from homology"/>
<evidence type="ECO:0000256" key="3">
    <source>
        <dbReference type="ARBA" id="ARBA00007092"/>
    </source>
</evidence>
<dbReference type="PANTHER" id="PTHR22748">
    <property type="entry name" value="AP ENDONUCLEASE"/>
    <property type="match status" value="1"/>
</dbReference>
<dbReference type="NCBIfam" id="TIGR00633">
    <property type="entry name" value="xth"/>
    <property type="match status" value="1"/>
</dbReference>
<dbReference type="CDD" id="cd09087">
    <property type="entry name" value="Ape1-like_AP-endo"/>
    <property type="match status" value="1"/>
</dbReference>
<organism evidence="13 14">
    <name type="scientific">Stichopus japonicus</name>
    <name type="common">Sea cucumber</name>
    <dbReference type="NCBI Taxonomy" id="307972"/>
    <lineage>
        <taxon>Eukaryota</taxon>
        <taxon>Metazoa</taxon>
        <taxon>Echinodermata</taxon>
        <taxon>Eleutherozoa</taxon>
        <taxon>Echinozoa</taxon>
        <taxon>Holothuroidea</taxon>
        <taxon>Aspidochirotacea</taxon>
        <taxon>Aspidochirotida</taxon>
        <taxon>Stichopodidae</taxon>
        <taxon>Apostichopus</taxon>
    </lineage>
</organism>
<evidence type="ECO:0000256" key="1">
    <source>
        <dbReference type="ARBA" id="ARBA00000493"/>
    </source>
</evidence>
<evidence type="ECO:0000256" key="2">
    <source>
        <dbReference type="ARBA" id="ARBA00001936"/>
    </source>
</evidence>
<keyword evidence="5" id="KW-0378">Hydrolase</keyword>
<feature type="binding site" evidence="8">
    <location>
        <position position="345"/>
    </location>
    <ligand>
        <name>Mg(2+)</name>
        <dbReference type="ChEBI" id="CHEBI:18420"/>
        <label>1</label>
    </ligand>
</feature>
<keyword evidence="4 8" id="KW-0479">Metal-binding</keyword>
<feature type="region of interest" description="Disordered" evidence="11">
    <location>
        <begin position="38"/>
        <end position="97"/>
    </location>
</feature>
<dbReference type="InterPro" id="IPR005135">
    <property type="entry name" value="Endo/exonuclease/phosphatase"/>
</dbReference>
<feature type="domain" description="Endonuclease/exonuclease/phosphatase" evidence="12">
    <location>
        <begin position="105"/>
        <end position="345"/>
    </location>
</feature>
<feature type="binding site" evidence="8">
    <location>
        <position position="246"/>
    </location>
    <ligand>
        <name>Mg(2+)</name>
        <dbReference type="ChEBI" id="CHEBI:18420"/>
        <label>1</label>
    </ligand>
</feature>
<dbReference type="InterPro" id="IPR036691">
    <property type="entry name" value="Endo/exonu/phosph_ase_sf"/>
</dbReference>
<dbReference type="InterPro" id="IPR004808">
    <property type="entry name" value="AP_endonuc_1"/>
</dbReference>
<keyword evidence="6 8" id="KW-0460">Magnesium</keyword>
<feature type="compositionally biased region" description="Low complexity" evidence="11">
    <location>
        <begin position="64"/>
        <end position="73"/>
    </location>
</feature>
<evidence type="ECO:0000256" key="4">
    <source>
        <dbReference type="ARBA" id="ARBA00022723"/>
    </source>
</evidence>
<dbReference type="PROSITE" id="PS51435">
    <property type="entry name" value="AP_NUCLEASE_F1_4"/>
    <property type="match status" value="1"/>
</dbReference>
<dbReference type="GO" id="GO:0003906">
    <property type="term" value="F:DNA-(apurinic or apyrimidinic site) endonuclease activity"/>
    <property type="evidence" value="ECO:0007669"/>
    <property type="project" value="TreeGrafter"/>
</dbReference>
<comment type="similarity">
    <text evidence="3 10">Belongs to the DNA repair enzymes AP/ExoA family.</text>
</comment>
<dbReference type="Pfam" id="PF03372">
    <property type="entry name" value="Exo_endo_phos"/>
    <property type="match status" value="1"/>
</dbReference>
<evidence type="ECO:0000256" key="10">
    <source>
        <dbReference type="RuleBase" id="RU362131"/>
    </source>
</evidence>
<evidence type="ECO:0000259" key="12">
    <source>
        <dbReference type="Pfam" id="PF03372"/>
    </source>
</evidence>
<dbReference type="NCBIfam" id="TIGR00195">
    <property type="entry name" value="exoDNase_III"/>
    <property type="match status" value="1"/>
</dbReference>
<feature type="active site" description="Proton acceptor" evidence="7">
    <location>
        <position position="345"/>
    </location>
</feature>
<dbReference type="AlphaFoldDB" id="A0A2G8JKV9"/>
<keyword evidence="8" id="KW-0464">Manganese</keyword>